<evidence type="ECO:0000313" key="2">
    <source>
        <dbReference type="EMBL" id="PAN17256.1"/>
    </source>
</evidence>
<dbReference type="Gramene" id="PAN17256">
    <property type="protein sequence ID" value="PAN17256"/>
    <property type="gene ID" value="PAHAL_3G116800"/>
</dbReference>
<accession>A0A2S3H871</accession>
<feature type="region of interest" description="Disordered" evidence="1">
    <location>
        <begin position="1"/>
        <end position="25"/>
    </location>
</feature>
<dbReference type="Proteomes" id="UP000243499">
    <property type="component" value="Chromosome 3"/>
</dbReference>
<protein>
    <submittedName>
        <fullName evidence="2">Uncharacterized protein</fullName>
    </submittedName>
</protein>
<organism evidence="2">
    <name type="scientific">Panicum hallii</name>
    <dbReference type="NCBI Taxonomy" id="206008"/>
    <lineage>
        <taxon>Eukaryota</taxon>
        <taxon>Viridiplantae</taxon>
        <taxon>Streptophyta</taxon>
        <taxon>Embryophyta</taxon>
        <taxon>Tracheophyta</taxon>
        <taxon>Spermatophyta</taxon>
        <taxon>Magnoliopsida</taxon>
        <taxon>Liliopsida</taxon>
        <taxon>Poales</taxon>
        <taxon>Poaceae</taxon>
        <taxon>PACMAD clade</taxon>
        <taxon>Panicoideae</taxon>
        <taxon>Panicodae</taxon>
        <taxon>Paniceae</taxon>
        <taxon>Panicinae</taxon>
        <taxon>Panicum</taxon>
        <taxon>Panicum sect. Panicum</taxon>
    </lineage>
</organism>
<dbReference type="EMBL" id="CM008048">
    <property type="protein sequence ID" value="PAN17256.1"/>
    <property type="molecule type" value="Genomic_DNA"/>
</dbReference>
<evidence type="ECO:0000256" key="1">
    <source>
        <dbReference type="SAM" id="MobiDB-lite"/>
    </source>
</evidence>
<name>A0A2S3H871_9POAL</name>
<feature type="region of interest" description="Disordered" evidence="1">
    <location>
        <begin position="100"/>
        <end position="119"/>
    </location>
</feature>
<dbReference type="AlphaFoldDB" id="A0A2S3H871"/>
<proteinExistence type="predicted"/>
<gene>
    <name evidence="2" type="ORF">PAHAL_3G116800</name>
</gene>
<reference evidence="2" key="1">
    <citation type="submission" date="2018-04" db="EMBL/GenBank/DDBJ databases">
        <title>WGS assembly of Panicum hallii.</title>
        <authorList>
            <person name="Lovell J."/>
            <person name="Jenkins J."/>
            <person name="Lowry D."/>
            <person name="Mamidi S."/>
            <person name="Sreedasyam A."/>
            <person name="Weng X."/>
            <person name="Barry K."/>
            <person name="Bonette J."/>
            <person name="Campitelli B."/>
            <person name="Daum C."/>
            <person name="Gordon S."/>
            <person name="Gould B."/>
            <person name="Lipzen A."/>
            <person name="Macqueen A."/>
            <person name="Palacio-Mejia J."/>
            <person name="Plott C."/>
            <person name="Shakirov E."/>
            <person name="Shu S."/>
            <person name="Yoshinaga Y."/>
            <person name="Zane M."/>
            <person name="Rokhsar D."/>
            <person name="Grimwood J."/>
            <person name="Schmutz J."/>
            <person name="Juenger T."/>
        </authorList>
    </citation>
    <scope>NUCLEOTIDE SEQUENCE [LARGE SCALE GENOMIC DNA]</scope>
    <source>
        <strain evidence="2">FIL2</strain>
    </source>
</reference>
<sequence>MATATWRLMASSSSAPSPRRARRTRACARPPLSLLAAALACRNARLGIRRRAAAGVAKEAADEAGLFGSADASPKDAAPLATSAVVLTCLAALRPIPPLPAAVRSPSSPSIASFPTAHA</sequence>